<gene>
    <name evidence="8" type="ORF">KOEU_34570</name>
</gene>
<dbReference type="GO" id="GO:0005886">
    <property type="term" value="C:plasma membrane"/>
    <property type="evidence" value="ECO:0007669"/>
    <property type="project" value="UniProtKB-SubCell"/>
</dbReference>
<dbReference type="AlphaFoldDB" id="A0A0M0ECR1"/>
<feature type="transmembrane region" description="Helical" evidence="6">
    <location>
        <begin position="102"/>
        <end position="123"/>
    </location>
</feature>
<evidence type="ECO:0000256" key="1">
    <source>
        <dbReference type="ARBA" id="ARBA00004651"/>
    </source>
</evidence>
<dbReference type="PANTHER" id="PTHR34187:SF2">
    <property type="entry name" value="DUF202 DOMAIN-CONTAINING PROTEIN"/>
    <property type="match status" value="1"/>
</dbReference>
<accession>A0A0M0ECR1</accession>
<keyword evidence="3 6" id="KW-0812">Transmembrane</keyword>
<dbReference type="PATRIC" id="fig|33995.3.peg.3827"/>
<sequence>MIPRYTDHAANERTFLAWLRTALAIVAFGGVLAKFDLFLRLAADQHDAAAPRPYGATAELGVVFVALGVVLFAAAYRRFQATRTAIAADTTHYSVGPSMERALTIALGALGCAVLVALTRAVVS</sequence>
<dbReference type="STRING" id="33995.KOEU_34570"/>
<feature type="transmembrane region" description="Helical" evidence="6">
    <location>
        <begin position="15"/>
        <end position="33"/>
    </location>
</feature>
<evidence type="ECO:0000256" key="5">
    <source>
        <dbReference type="ARBA" id="ARBA00023136"/>
    </source>
</evidence>
<comment type="caution">
    <text evidence="8">The sequence shown here is derived from an EMBL/GenBank/DDBJ whole genome shotgun (WGS) entry which is preliminary data.</text>
</comment>
<dbReference type="InterPro" id="IPR052053">
    <property type="entry name" value="IM_YidH-like"/>
</dbReference>
<evidence type="ECO:0000259" key="7">
    <source>
        <dbReference type="Pfam" id="PF02656"/>
    </source>
</evidence>
<feature type="domain" description="DUF202" evidence="7">
    <location>
        <begin position="7"/>
        <end position="84"/>
    </location>
</feature>
<feature type="transmembrane region" description="Helical" evidence="6">
    <location>
        <begin position="54"/>
        <end position="76"/>
    </location>
</feature>
<comment type="subcellular location">
    <subcellularLocation>
        <location evidence="1">Cell membrane</location>
        <topology evidence="1">Multi-pass membrane protein</topology>
    </subcellularLocation>
</comment>
<keyword evidence="4 6" id="KW-1133">Transmembrane helix</keyword>
<keyword evidence="9" id="KW-1185">Reference proteome</keyword>
<evidence type="ECO:0000256" key="3">
    <source>
        <dbReference type="ARBA" id="ARBA00022692"/>
    </source>
</evidence>
<organism evidence="8 9">
    <name type="scientific">Komagataeibacter europaeus</name>
    <name type="common">Gluconacetobacter europaeus</name>
    <dbReference type="NCBI Taxonomy" id="33995"/>
    <lineage>
        <taxon>Bacteria</taxon>
        <taxon>Pseudomonadati</taxon>
        <taxon>Pseudomonadota</taxon>
        <taxon>Alphaproteobacteria</taxon>
        <taxon>Acetobacterales</taxon>
        <taxon>Acetobacteraceae</taxon>
        <taxon>Komagataeibacter</taxon>
    </lineage>
</organism>
<dbReference type="Pfam" id="PF02656">
    <property type="entry name" value="DUF202"/>
    <property type="match status" value="1"/>
</dbReference>
<dbReference type="OrthoDB" id="582337at2"/>
<keyword evidence="5 6" id="KW-0472">Membrane</keyword>
<dbReference type="EMBL" id="LHUQ01000046">
    <property type="protein sequence ID" value="KON63052.1"/>
    <property type="molecule type" value="Genomic_DNA"/>
</dbReference>
<name>A0A0M0ECR1_KOMEU</name>
<keyword evidence="2" id="KW-1003">Cell membrane</keyword>
<reference evidence="8" key="1">
    <citation type="submission" date="2015-08" db="EMBL/GenBank/DDBJ databases">
        <title>Draft genome sequence of Komagataeibacter europaeus CECT 8546 a cellulose producer strain from vinegar produced by the traditional method.</title>
        <authorList>
            <person name="Poehlein A."/>
            <person name="Valera M.J."/>
            <person name="Haack F.S."/>
            <person name="Mas A."/>
            <person name="Daniel R."/>
            <person name="Streit W.R."/>
            <person name="Mateo E."/>
        </authorList>
    </citation>
    <scope>NUCLEOTIDE SEQUENCE [LARGE SCALE GENOMIC DNA]</scope>
    <source>
        <strain evidence="8">CECT 8546</strain>
    </source>
</reference>
<dbReference type="PANTHER" id="PTHR34187">
    <property type="entry name" value="FGR18P"/>
    <property type="match status" value="1"/>
</dbReference>
<evidence type="ECO:0000313" key="9">
    <source>
        <dbReference type="Proteomes" id="UP000037566"/>
    </source>
</evidence>
<evidence type="ECO:0000256" key="4">
    <source>
        <dbReference type="ARBA" id="ARBA00022989"/>
    </source>
</evidence>
<evidence type="ECO:0000256" key="6">
    <source>
        <dbReference type="SAM" id="Phobius"/>
    </source>
</evidence>
<protein>
    <recommendedName>
        <fullName evidence="7">DUF202 domain-containing protein</fullName>
    </recommendedName>
</protein>
<dbReference type="RefSeq" id="WP_010516723.1">
    <property type="nucleotide sequence ID" value="NZ_LHUQ01000046.1"/>
</dbReference>
<proteinExistence type="predicted"/>
<dbReference type="InterPro" id="IPR003807">
    <property type="entry name" value="DUF202"/>
</dbReference>
<evidence type="ECO:0000256" key="2">
    <source>
        <dbReference type="ARBA" id="ARBA00022475"/>
    </source>
</evidence>
<dbReference type="Proteomes" id="UP000037566">
    <property type="component" value="Unassembled WGS sequence"/>
</dbReference>
<evidence type="ECO:0000313" key="8">
    <source>
        <dbReference type="EMBL" id="KON63052.1"/>
    </source>
</evidence>